<feature type="compositionally biased region" description="Polar residues" evidence="1">
    <location>
        <begin position="3969"/>
        <end position="3982"/>
    </location>
</feature>
<evidence type="ECO:0000259" key="4">
    <source>
        <dbReference type="Pfam" id="PF19424"/>
    </source>
</evidence>
<feature type="compositionally biased region" description="Basic and acidic residues" evidence="1">
    <location>
        <begin position="1806"/>
        <end position="1819"/>
    </location>
</feature>
<dbReference type="PANTHER" id="PTHR31781">
    <property type="entry name" value="UNC80"/>
    <property type="match status" value="1"/>
</dbReference>
<dbReference type="SUPFAM" id="SSF48371">
    <property type="entry name" value="ARM repeat"/>
    <property type="match status" value="1"/>
</dbReference>
<evidence type="ECO:0000313" key="6">
    <source>
        <dbReference type="EMBL" id="KAG9510770.1"/>
    </source>
</evidence>
<feature type="compositionally biased region" description="Polar residues" evidence="1">
    <location>
        <begin position="3528"/>
        <end position="3546"/>
    </location>
</feature>
<dbReference type="EMBL" id="JAIFTH010000077">
    <property type="protein sequence ID" value="KAG9510770.1"/>
    <property type="molecule type" value="Genomic_DNA"/>
</dbReference>
<dbReference type="Pfam" id="PF20262">
    <property type="entry name" value="UNC80_C"/>
    <property type="match status" value="5"/>
</dbReference>
<dbReference type="Proteomes" id="UP000825002">
    <property type="component" value="Unassembled WGS sequence"/>
</dbReference>
<comment type="caution">
    <text evidence="6">The sequence shown here is derived from an EMBL/GenBank/DDBJ whole genome shotgun (WGS) entry which is preliminary data.</text>
</comment>
<sequence>MPKRKSADDLDDQDVIPLPIQTFLWRQTSPFIKPLNNKARESAVIEQREACKSYEKVIVQNILFGLSPSLTDAIKSIDRWRLIKTAFPHVLQCCAALLCNRDKRNGQETRDFNKLGSCETKLLYTLHWIIIDAAEECADSECEPTTSATGVCFGASSSSSAATAHPPQSIAAAVAAVTGVGQATSGARRRPGAAGASQTGAQQARKSAESYLLPIPSLELFIYSFAPIIDELSKSEFLNSFRLENGAKLWEPLFNHQCPDIPCFTAQVKPKRDILKVRRHNINQATVIQQQPKLATRLTATSTTSSAASATSPTALKAPVSISPTSPKLSNHVFGDVFHGGSSALLTRPSAASSVGKTTRDTIADLVCISGSQSKSTSSGGRDKTLATYLDIAVIKTLFIWDWQEQGIDWSLKFILNRLNDLFENLNAQRTVVRARSRSMPNLRINFPLNTATITQHDQCLPLNNDLVGSMYSQTHQAAVSYNGTLEHHSNVNNENCDPCSTQLVVTEEVKVGFGESSTSVIINQAESRKVLKKIKRDDNGSDLSSGAAVGQGDFERCRQSLAAVDSRQQQIIGGRERSLIKDDIGETICSDVPISITPGGQFEYEWQLSPEHRIRLSRLARSQTVPRNINFFTCSRDSNVESLGAAHYINREGHIDLNVILRALHSISMRESSCSLNVCDDIVAVMVMLCNLGVLGPGHYANQSAQQISNKCRRQSEVPATPVKQADTSRTPRPSVAEIQTSNNNSNMSPHNIYVDIVLRLYRHLGCTSCDFSGAESWLASSHSSRSSPAVDRELAMEDARARAHQLRTKLHTLIVHLCQHNEPEFITFLTDFVCIRPYQEVVDTYHSLFGFCREQQRYHQKSQSQPQQHSQSQAQPQQPSTSSNVSTSGHSTHQVHFQSDAPCGVPVSSPSSATSSLSAATVTKLAGWSQLTTATSRIPNVSQDSRCQAASTSLSGYANNFGTGYSLSSRQKPQRAPELIIIGSTFRPLVSRLCKMTKELKLQENTSLYCDIRRFVAFVRDTYGGTFRSVVLSALIDCARLIASGQCNQQRAQQRSMNDNEHESGYELCQSSRPNGIGSDDDDDEERHTLNGKNDTTHHRAGNVYVASKLTKRERESVSTSAISKPQTPDTVVDSIPTDVTSTSSLQAMQLSQHRPSSASSSALKFGAESTALNRGRGLGQISGAQSADQSAQPASLSSLSKAKKKFEDQFKMVFGKTSHKLRPFSGATLGGELDDAPGQARRASYTSTATGTTAGSGMIRGEGADGEPSSMVGEHIDSVSTCQQAIDSNNLTNDQQECDKMKDIGQHSGYPSVHASQRLRQKMGRRHEPVMQGANLTLNLHEQQLLYASTRDGMARFSFLLESCAPGNFLDAPLMAALLDLRSPIAVRAAIYFECANFVHRCNRGQWPNWMKLNVPMYRLSASGPSGSLHAANMRAGSIQKSARSNALMYRAAGRAFYMWAEAIGTRLEELILSEQMEQQQQYCINATCPSTIPESPTSPTEQNLPASGGEDSSDNSSSVPLDAYNSNRRMPNQDQNKSDNPIWGESLLECDLFQDSIGGSTSPYALKVAACQLLMEITSFLRETYRYLPPRSARHAASKLASGGAASDKLNAMYDVSRAVTANRRWSMALSSLGFGQLPGALNAIAAAAAAATGAGTGGSSTATSSGSALLNSPAAPEKATASATVAATEKPAVDSSGDNVTKNQTDSQRRISFVLNDNNKIEPHDGTPSEGHVDTGDISVAEDAHQAAMRRLTTKRLSQSSTSSVAGAMSASATSLLRSSGVVLDAGAQHRRKSIKLKSKKSCEKAEKERDKRAKQMRSSTVSHTGDQCNEFDEQLEMVELSEGGMKRVDSLRSRRKVSGISERSDTSADPAQRADLSADDSGADGASDEAGVAGVSNGSANINGGMTSAWYGDSALSQMSEADDAKMMSNMPWFRAIALVNGSLDCTCTHTTPCRANCHKIQQTMCKRLVAAVQSIYQDPDDEQSATYAAKLFESQLGNLANLSAHDKHYGSVSGATPAGAGCDSTDDGPPDNSITTSGTLINGNKRERKFKHLTPNTDRGQPGCSGAQSAGQSPNKRKTSHATGDADSVADTNQITQGQVPNQVQLLQQQKDQQSGLLADAFRAITVAKARKHAASARRGQDELQMVKYISQQVKSLLHCPMSSLLKGAIILQRTHFVDMIPFAWNLLLDDDQQLSRTAAVAFIISSVKCPVEASRLLLDELDNDDPQRKLAAIHKFYAIWDARYQCWQRMEEGAYIHFKMAPPSIEFTLPSPKIAQECAPVVDPPWLTRRASKVEEVTISQDQTLQKSFVTATKTRRKQQIELVTKALRDKHDKLRQERQVYHISSVPVNYHAAYEPSLSMMHSMAMGDGPDTLDGGACPPGALGSNYAPGSAITPGSAAAAASNSGISGAPGGPGMQGSSSISAGATCAQQAMGTSGTMGQQSASSGICASSGGATGQAAAGAVTGTTSGAGDDDTGDTRPMHMMRMAHALFPSCLCQGAVAMINLLEDSRVSPDGSAIYEVASKVIWYCLVEDPALFLRHFFERLTRQNQSTIFQVLRRLIRFMPRLPAQAAYTLYNYLIGFVIFYIRCPVENSQRLIADTLSVLCLVVPSVYGLFLKDLKQILRKEQCDHNLLITANVPAAKKIIIHGSDSSGIPSQFPIDESTQFYHILVDSLEFFGIERSRHNEYFLVDARTAQMHSLSAFVRDHYSFKRSQHPQLQLVQMDPAAAFQIMQRQALTNQFLEFGKVNMSLSIVKSPYLAVQRVLFLHEELMKLPTFPRKALDTNFNLFRGQLGHQVLSMDRLYKICWVRLVARMFELTSNFFLQLSDLNLFLNVVSGVFVLHCEEASVARLCLATFINAAYQFKNIFATDGFMPIMPTIVRTYSNHQNNHLLCRSIEFVCKQFYIMHRKPFMLQLLGAVAPLLQSTSTTTSATSSASSTITISNNSNRSNNAKNQQKNDDGLDDPHRVSPASFFALLQSLEKGFKDPLDILELVDAEKPLKAIDFCYQQDKEAIEMLDIISLCVTVTAYASDSPRSTQMLVILEAIVPLYMRHLQAMSSHSHTHSHGTRRAPLWHPGSLSSSPAGSMHGPSSAAHQSGLASISGNQAGSSNINAVTGSQGGMSSGAMAVGGSGGMAALGLPSAAQFGPLPGSGPTNKQGHKDELQKIQQISVCIRTLIVNCEGLTRNFSGPQKTLGDFRPGSSIRRTPGTKRVNLNHSPPNDTDDDHQVHPAIHHHNHHHRRHHHSQQSNIKHRQPGQMTSQQEKLREVGAGGKRASSDDSAAELARAEFIVPRDTLLNLVAEFLTMSTQRLIESAKKYVDLHQKHSSYELLDVKSHLRLAEIANSLLKLASNDPSVMACRGLTRYMNEIVPNSEWRQEAIRPALIMVLKRLDKTFNRIAKKAWLRRSTDWEAAKRLLKGAYTTFVKHPYIVHLPHLKSLITCCQSIILGDASNPAVSSASLLHVLPQAAAAAVCSVSSSMGAATGAGANTSLGVPGNSGAGASSGSGGPPTSASNVNLGSGTSNLATSTAQQQRDEANQNLLSVAIMSMQASTCAAAAAVPSSSSITSSGFASVTVRLIAMQLLQSGDSQTLEQFIGASGLNTPDKLETVMLDMIYPMCIRVSSGAREAPKLRQCDITYILNIVLTLLAPASASCRSGAHHSHYAHGAGGTSGGASSRSAGDASQFILSKITSTVTSSAALSTLTSHGATGAGTSVAGAGVSGPSGTASSGAAASCSQLPQVAPHTESLRIAFLGLKILTVCFEQQLAPEWVRISRCIRDLAMQRTQPSAPLWDFLDFVVTYRFPLFILLLPLVRCQLLRKLADGLNGDTANYLQCQRLIQAKIHAGSPATVCRSKSFLFVSLTAELKMLKESLIAKRRVLAEGDKLASSLRNAGGIANEQAKSGSSGSGSATAGAGATATGPGSTGQMGTDGQGAHHAYHRLSAAIASLASSTSGVSAKQPTSTENPISSTSGSAGGASQAQVPSKGLLRTDSGGTKHHTPRGSVRISSAASREEARRVINTLFRRTSYPHNHLANPSSQPTQAAPTDVANSRPESPTANVKSALTKDQQKEKDKKAPMIIDPATLMASFPVRPKTAHPEPGLLERLIHTIDKQNSDRHSSGGGSGTHSNSSSGGHMYRVGHGSEPR</sequence>
<feature type="domain" description="Protein UNC80 central region" evidence="4">
    <location>
        <begin position="1794"/>
        <end position="1999"/>
    </location>
</feature>
<feature type="region of interest" description="Disordered" evidence="1">
    <location>
        <begin position="3072"/>
        <end position="3117"/>
    </location>
</feature>
<evidence type="ECO:0000256" key="2">
    <source>
        <dbReference type="SAM" id="Phobius"/>
    </source>
</evidence>
<feature type="compositionally biased region" description="Low complexity" evidence="1">
    <location>
        <begin position="2946"/>
        <end position="2964"/>
    </location>
</feature>
<evidence type="ECO:0000259" key="3">
    <source>
        <dbReference type="Pfam" id="PF15778"/>
    </source>
</evidence>
<keyword evidence="2" id="KW-0812">Transmembrane</keyword>
<feature type="region of interest" description="Disordered" evidence="1">
    <location>
        <begin position="4043"/>
        <end position="4096"/>
    </location>
</feature>
<dbReference type="InterPro" id="IPR016024">
    <property type="entry name" value="ARM-type_fold"/>
</dbReference>
<feature type="transmembrane region" description="Helical" evidence="2">
    <location>
        <begin position="2577"/>
        <end position="2595"/>
    </location>
</feature>
<feature type="region of interest" description="Disordered" evidence="1">
    <location>
        <begin position="1180"/>
        <end position="1200"/>
    </location>
</feature>
<feature type="domain" description="Protein UNC80 C-terminal" evidence="5">
    <location>
        <begin position="3557"/>
        <end position="3672"/>
    </location>
</feature>
<evidence type="ECO:0000313" key="7">
    <source>
        <dbReference type="Proteomes" id="UP000825002"/>
    </source>
</evidence>
<feature type="region of interest" description="Disordered" evidence="1">
    <location>
        <begin position="2469"/>
        <end position="2488"/>
    </location>
</feature>
<feature type="compositionally biased region" description="Low complexity" evidence="1">
    <location>
        <begin position="1660"/>
        <end position="1673"/>
    </location>
</feature>
<dbReference type="PANTHER" id="PTHR31781:SF1">
    <property type="entry name" value="PROTEIN UNC-80 HOMOLOG"/>
    <property type="match status" value="1"/>
</dbReference>
<feature type="domain" description="Protein UNC80 C-terminal" evidence="5">
    <location>
        <begin position="2484"/>
        <end position="2947"/>
    </location>
</feature>
<dbReference type="InterPro" id="IPR031542">
    <property type="entry name" value="UNC80_N"/>
</dbReference>
<feature type="compositionally biased region" description="Basic residues" evidence="1">
    <location>
        <begin position="1794"/>
        <end position="1805"/>
    </location>
</feature>
<feature type="compositionally biased region" description="Polar residues" evidence="1">
    <location>
        <begin position="1822"/>
        <end position="1833"/>
    </location>
</feature>
<dbReference type="InterPro" id="IPR046460">
    <property type="entry name" value="UNC80_C"/>
</dbReference>
<feature type="region of interest" description="Disordered" evidence="1">
    <location>
        <begin position="2025"/>
        <end position="2094"/>
    </location>
</feature>
<evidence type="ECO:0000259" key="5">
    <source>
        <dbReference type="Pfam" id="PF20262"/>
    </source>
</evidence>
<feature type="compositionally biased region" description="Basic and acidic residues" evidence="1">
    <location>
        <begin position="4124"/>
        <end position="4134"/>
    </location>
</feature>
<feature type="domain" description="Protein UNC80 central region" evidence="4">
    <location>
        <begin position="2112"/>
        <end position="2369"/>
    </location>
</feature>
<feature type="compositionally biased region" description="Basic and acidic residues" evidence="1">
    <location>
        <begin position="4082"/>
        <end position="4091"/>
    </location>
</feature>
<evidence type="ECO:0000256" key="1">
    <source>
        <dbReference type="SAM" id="MobiDB-lite"/>
    </source>
</evidence>
<dbReference type="Pfam" id="PF15778">
    <property type="entry name" value="UNC80_N"/>
    <property type="match status" value="1"/>
</dbReference>
<feature type="domain" description="Protein UNC80 C-terminal" evidence="5">
    <location>
        <begin position="3699"/>
        <end position="3887"/>
    </location>
</feature>
<dbReference type="InterPro" id="IPR045852">
    <property type="entry name" value="UNC80_central"/>
</dbReference>
<feature type="compositionally biased region" description="Polar residues" evidence="1">
    <location>
        <begin position="1528"/>
        <end position="1543"/>
    </location>
</feature>
<feature type="region of interest" description="Disordered" evidence="1">
    <location>
        <begin position="712"/>
        <end position="745"/>
    </location>
</feature>
<organism evidence="6 7">
    <name type="scientific">Fragariocoptes setiger</name>
    <dbReference type="NCBI Taxonomy" id="1670756"/>
    <lineage>
        <taxon>Eukaryota</taxon>
        <taxon>Metazoa</taxon>
        <taxon>Ecdysozoa</taxon>
        <taxon>Arthropoda</taxon>
        <taxon>Chelicerata</taxon>
        <taxon>Arachnida</taxon>
        <taxon>Acari</taxon>
        <taxon>Acariformes</taxon>
        <taxon>Trombidiformes</taxon>
        <taxon>Prostigmata</taxon>
        <taxon>Eupodina</taxon>
        <taxon>Eriophyoidea</taxon>
        <taxon>Phytoptidae</taxon>
        <taxon>Fragariocoptes</taxon>
    </lineage>
</organism>
<feature type="region of interest" description="Disordered" evidence="1">
    <location>
        <begin position="4124"/>
        <end position="4161"/>
    </location>
</feature>
<keyword evidence="2" id="KW-0472">Membrane</keyword>
<feature type="region of interest" description="Disordered" evidence="1">
    <location>
        <begin position="1855"/>
        <end position="1900"/>
    </location>
</feature>
<feature type="region of interest" description="Disordered" evidence="1">
    <location>
        <begin position="861"/>
        <end position="910"/>
    </location>
</feature>
<feature type="compositionally biased region" description="Basic residues" evidence="1">
    <location>
        <begin position="3244"/>
        <end position="3267"/>
    </location>
</feature>
<feature type="compositionally biased region" description="Low complexity" evidence="1">
    <location>
        <begin position="3917"/>
        <end position="3936"/>
    </location>
</feature>
<name>A0ABQ7SBG2_9ACAR</name>
<feature type="region of interest" description="Disordered" evidence="1">
    <location>
        <begin position="3511"/>
        <end position="3546"/>
    </location>
</feature>
<feature type="domain" description="Protein UNC80 C-terminal" evidence="5">
    <location>
        <begin position="3170"/>
        <end position="3482"/>
    </location>
</feature>
<feature type="domain" description="Protein UNC80 central region" evidence="4">
    <location>
        <begin position="1563"/>
        <end position="1608"/>
    </location>
</feature>
<feature type="compositionally biased region" description="Low complexity" evidence="1">
    <location>
        <begin position="2469"/>
        <end position="2480"/>
    </location>
</feature>
<feature type="region of interest" description="Disordered" evidence="1">
    <location>
        <begin position="3969"/>
        <end position="4028"/>
    </location>
</feature>
<feature type="domain" description="Cation channel complex component UNC80 N-terminal" evidence="3">
    <location>
        <begin position="15"/>
        <end position="271"/>
    </location>
</feature>
<feature type="region of interest" description="Disordered" evidence="1">
    <location>
        <begin position="1660"/>
        <end position="1713"/>
    </location>
</feature>
<feature type="compositionally biased region" description="Polar residues" evidence="1">
    <location>
        <begin position="3105"/>
        <end position="3117"/>
    </location>
</feature>
<feature type="domain" description="Protein UNC80 C-terminal" evidence="5">
    <location>
        <begin position="2975"/>
        <end position="3077"/>
    </location>
</feature>
<feature type="region of interest" description="Disordered" evidence="1">
    <location>
        <begin position="1055"/>
        <end position="1140"/>
    </location>
</feature>
<feature type="transmembrane region" description="Helical" evidence="2">
    <location>
        <begin position="2607"/>
        <end position="2626"/>
    </location>
</feature>
<gene>
    <name evidence="6" type="primary">unc80</name>
    <name evidence="6" type="ORF">GZH46_00669</name>
</gene>
<feature type="compositionally biased region" description="Polar residues" evidence="1">
    <location>
        <begin position="4049"/>
        <end position="4081"/>
    </location>
</feature>
<feature type="region of interest" description="Disordered" evidence="1">
    <location>
        <begin position="1494"/>
        <end position="1545"/>
    </location>
</feature>
<keyword evidence="7" id="KW-1185">Reference proteome</keyword>
<feature type="compositionally biased region" description="Low complexity" evidence="1">
    <location>
        <begin position="1184"/>
        <end position="1200"/>
    </location>
</feature>
<feature type="compositionally biased region" description="Polar residues" evidence="1">
    <location>
        <begin position="2039"/>
        <end position="2049"/>
    </location>
</feature>
<feature type="compositionally biased region" description="Polar residues" evidence="1">
    <location>
        <begin position="1120"/>
        <end position="1132"/>
    </location>
</feature>
<feature type="region of interest" description="Disordered" evidence="1">
    <location>
        <begin position="2946"/>
        <end position="2976"/>
    </location>
</feature>
<reference evidence="6 7" key="1">
    <citation type="submission" date="2020-10" db="EMBL/GenBank/DDBJ databases">
        <authorList>
            <person name="Klimov P.B."/>
            <person name="Dyachkov S.M."/>
            <person name="Chetverikov P.E."/>
        </authorList>
    </citation>
    <scope>NUCLEOTIDE SEQUENCE [LARGE SCALE GENOMIC DNA]</scope>
    <source>
        <strain evidence="6">BMOC 18-1129-001#AD2665</strain>
        <tissue evidence="6">Entire mites</tissue>
    </source>
</reference>
<feature type="compositionally biased region" description="Low complexity" evidence="1">
    <location>
        <begin position="4141"/>
        <end position="4150"/>
    </location>
</feature>
<feature type="compositionally biased region" description="Gly residues" evidence="1">
    <location>
        <begin position="3511"/>
        <end position="3521"/>
    </location>
</feature>
<feature type="region of interest" description="Disordered" evidence="1">
    <location>
        <begin position="3912"/>
        <end position="3949"/>
    </location>
</feature>
<feature type="compositionally biased region" description="Polar residues" evidence="1">
    <location>
        <begin position="1701"/>
        <end position="1711"/>
    </location>
</feature>
<feature type="compositionally biased region" description="Polar residues" evidence="1">
    <location>
        <begin position="727"/>
        <end position="745"/>
    </location>
</feature>
<accession>A0ABQ7SBG2</accession>
<feature type="compositionally biased region" description="Low complexity" evidence="1">
    <location>
        <begin position="1494"/>
        <end position="1504"/>
    </location>
</feature>
<dbReference type="Pfam" id="PF19424">
    <property type="entry name" value="UNC80"/>
    <property type="match status" value="4"/>
</dbReference>
<feature type="compositionally biased region" description="Gly residues" evidence="1">
    <location>
        <begin position="3937"/>
        <end position="3946"/>
    </location>
</feature>
<proteinExistence type="predicted"/>
<feature type="non-terminal residue" evidence="6">
    <location>
        <position position="1"/>
    </location>
</feature>
<feature type="region of interest" description="Disordered" evidence="1">
    <location>
        <begin position="1794"/>
        <end position="1836"/>
    </location>
</feature>
<keyword evidence="2" id="KW-1133">Transmembrane helix</keyword>
<feature type="domain" description="Protein UNC80 central region" evidence="4">
    <location>
        <begin position="1353"/>
        <end position="1482"/>
    </location>
</feature>
<feature type="compositionally biased region" description="Low complexity" evidence="1">
    <location>
        <begin position="863"/>
        <end position="894"/>
    </location>
</feature>
<feature type="compositionally biased region" description="Low complexity" evidence="1">
    <location>
        <begin position="1511"/>
        <end position="1522"/>
    </location>
</feature>
<protein>
    <submittedName>
        <fullName evidence="6">Protein unc-80-like protein</fullName>
    </submittedName>
</protein>
<feature type="compositionally biased region" description="Low complexity" evidence="1">
    <location>
        <begin position="1889"/>
        <end position="1900"/>
    </location>
</feature>
<feature type="compositionally biased region" description="Low complexity" evidence="1">
    <location>
        <begin position="3983"/>
        <end position="3996"/>
    </location>
</feature>
<feature type="region of interest" description="Disordered" evidence="1">
    <location>
        <begin position="3200"/>
        <end position="3292"/>
    </location>
</feature>